<evidence type="ECO:0000259" key="5">
    <source>
        <dbReference type="Pfam" id="PF12945"/>
    </source>
</evidence>
<dbReference type="InterPro" id="IPR009875">
    <property type="entry name" value="PilZ_domain"/>
</dbReference>
<evidence type="ECO:0000256" key="3">
    <source>
        <dbReference type="ARBA" id="ARBA00023143"/>
    </source>
</evidence>
<feature type="domain" description="Type III secretion system flagellar brake protein YcgR PilZN" evidence="5">
    <location>
        <begin position="12"/>
        <end position="101"/>
    </location>
</feature>
<reference evidence="7" key="1">
    <citation type="submission" date="2017-04" db="EMBL/GenBank/DDBJ databases">
        <authorList>
            <person name="Varghese N."/>
            <person name="Submissions S."/>
        </authorList>
    </citation>
    <scope>NUCLEOTIDE SEQUENCE [LARGE SCALE GENOMIC DNA]</scope>
</reference>
<name>A0A1Y6EZ32_9GAMM</name>
<sequence>MDMLKKIFELPVGQRVEIQINKTSVPLRFQTEFVGIVKKRFFIVAMPDTRKFGDMRDAIYEGVAVVVRFVLEGDLGEVIAFRSDVEFITSHPTKLMYIDMPQIVESRPIRSDRRFETRLPTQITKMAGADSDYSALVVNLSMSGCQLVVQDEALDVEKDSHIDLRFQWLQQDITITGIVRDIRVVHRDDESPQTMMGIQFARSRNNEDIKQLFAASLIDIDSADY</sequence>
<keyword evidence="3" id="KW-0975">Bacterial flagellum</keyword>
<dbReference type="Gene3D" id="2.40.10.220">
    <property type="entry name" value="predicted glycosyltransferase like domains"/>
    <property type="match status" value="1"/>
</dbReference>
<dbReference type="Pfam" id="PF07238">
    <property type="entry name" value="PilZ"/>
    <property type="match status" value="1"/>
</dbReference>
<proteinExistence type="predicted"/>
<evidence type="ECO:0000313" key="7">
    <source>
        <dbReference type="Proteomes" id="UP000194450"/>
    </source>
</evidence>
<dbReference type="Pfam" id="PF12945">
    <property type="entry name" value="PilZNR"/>
    <property type="match status" value="1"/>
</dbReference>
<protein>
    <submittedName>
        <fullName evidence="6">PilZ domain-containing protein</fullName>
    </submittedName>
</protein>
<dbReference type="GO" id="GO:0035438">
    <property type="term" value="F:cyclic-di-GMP binding"/>
    <property type="evidence" value="ECO:0007669"/>
    <property type="project" value="InterPro"/>
</dbReference>
<dbReference type="InterPro" id="IPR009926">
    <property type="entry name" value="T3SS_YcgR_PilZN"/>
</dbReference>
<accession>A0A1Y6EZ32</accession>
<evidence type="ECO:0000259" key="4">
    <source>
        <dbReference type="Pfam" id="PF07238"/>
    </source>
</evidence>
<dbReference type="InterPro" id="IPR012349">
    <property type="entry name" value="Split_barrel_FMN-bd"/>
</dbReference>
<dbReference type="Gene3D" id="2.30.110.10">
    <property type="entry name" value="Electron Transport, Fmn-binding Protein, Chain A"/>
    <property type="match status" value="1"/>
</dbReference>
<keyword evidence="1" id="KW-0973">c-di-GMP</keyword>
<evidence type="ECO:0000313" key="6">
    <source>
        <dbReference type="EMBL" id="SMQ65772.1"/>
    </source>
</evidence>
<dbReference type="SUPFAM" id="SSF141371">
    <property type="entry name" value="PilZ domain-like"/>
    <property type="match status" value="2"/>
</dbReference>
<dbReference type="OrthoDB" id="5761885at2"/>
<organism evidence="6 7">
    <name type="scientific">Pseudidiomarina planktonica</name>
    <dbReference type="NCBI Taxonomy" id="1323738"/>
    <lineage>
        <taxon>Bacteria</taxon>
        <taxon>Pseudomonadati</taxon>
        <taxon>Pseudomonadota</taxon>
        <taxon>Gammaproteobacteria</taxon>
        <taxon>Alteromonadales</taxon>
        <taxon>Idiomarinaceae</taxon>
        <taxon>Pseudidiomarina</taxon>
    </lineage>
</organism>
<dbReference type="EMBL" id="FXWH01000001">
    <property type="protein sequence ID" value="SMQ65772.1"/>
    <property type="molecule type" value="Genomic_DNA"/>
</dbReference>
<keyword evidence="7" id="KW-1185">Reference proteome</keyword>
<feature type="domain" description="PilZ" evidence="4">
    <location>
        <begin position="110"/>
        <end position="212"/>
    </location>
</feature>
<dbReference type="Proteomes" id="UP000194450">
    <property type="component" value="Unassembled WGS sequence"/>
</dbReference>
<gene>
    <name evidence="6" type="ORF">SAMN06297229_1352</name>
</gene>
<evidence type="ECO:0000256" key="1">
    <source>
        <dbReference type="ARBA" id="ARBA00022636"/>
    </source>
</evidence>
<dbReference type="AlphaFoldDB" id="A0A1Y6EZ32"/>
<evidence type="ECO:0000256" key="2">
    <source>
        <dbReference type="ARBA" id="ARBA00022741"/>
    </source>
</evidence>
<keyword evidence="2" id="KW-0547">Nucleotide-binding</keyword>